<accession>A0ABX8QXB6</accession>
<reference evidence="2" key="1">
    <citation type="submission" date="2020-07" db="EMBL/GenBank/DDBJ databases">
        <authorList>
            <person name="Tarantini F.S."/>
            <person name="Hong K.W."/>
            <person name="Chan K.G."/>
        </authorList>
    </citation>
    <scope>NUCLEOTIDE SEQUENCE</scope>
    <source>
        <strain evidence="2">32-07</strain>
    </source>
</reference>
<feature type="region of interest" description="Disordered" evidence="1">
    <location>
        <begin position="82"/>
        <end position="115"/>
    </location>
</feature>
<protein>
    <submittedName>
        <fullName evidence="2">Uncharacterized protein</fullName>
    </submittedName>
</protein>
<gene>
    <name evidence="2" type="ORF">AGRA3207_004596</name>
</gene>
<name>A0ABX8QXB6_9ACTN</name>
<organism evidence="2 3">
    <name type="scientific">Actinomadura graeca</name>
    <dbReference type="NCBI Taxonomy" id="2750812"/>
    <lineage>
        <taxon>Bacteria</taxon>
        <taxon>Bacillati</taxon>
        <taxon>Actinomycetota</taxon>
        <taxon>Actinomycetes</taxon>
        <taxon>Streptosporangiales</taxon>
        <taxon>Thermomonosporaceae</taxon>
        <taxon>Actinomadura</taxon>
    </lineage>
</organism>
<evidence type="ECO:0000256" key="1">
    <source>
        <dbReference type="SAM" id="MobiDB-lite"/>
    </source>
</evidence>
<sequence length="210" mass="21965">MADDQARAGRVPLRRVLRGLLVLAGLLFAGWLLGGLAQSAHADELPPATKIVRPTVDHVVNEVMTPPATVVPPVEEKKAPVAAPPRAAVAPPPKAASPTVDAVRAPRPPEKRQHVVPERPVVRKYKVVRHRSATVAEVRVPAPDVRPAPIPAPVQDESTAAGAPVFAGAAGLSDVRVRIPARPRASAARPLGPVPPVVRTAADEPSFAPD</sequence>
<dbReference type="Proteomes" id="UP001049518">
    <property type="component" value="Chromosome"/>
</dbReference>
<dbReference type="EMBL" id="CP059572">
    <property type="protein sequence ID" value="QXJ23446.1"/>
    <property type="molecule type" value="Genomic_DNA"/>
</dbReference>
<proteinExistence type="predicted"/>
<feature type="region of interest" description="Disordered" evidence="1">
    <location>
        <begin position="184"/>
        <end position="210"/>
    </location>
</feature>
<evidence type="ECO:0000313" key="3">
    <source>
        <dbReference type="Proteomes" id="UP001049518"/>
    </source>
</evidence>
<dbReference type="RefSeq" id="WP_231329136.1">
    <property type="nucleotide sequence ID" value="NZ_CP059572.1"/>
</dbReference>
<evidence type="ECO:0000313" key="2">
    <source>
        <dbReference type="EMBL" id="QXJ23446.1"/>
    </source>
</evidence>
<keyword evidence="3" id="KW-1185">Reference proteome</keyword>